<evidence type="ECO:0000313" key="1">
    <source>
        <dbReference type="EMBL" id="CAG8729885.1"/>
    </source>
</evidence>
<reference evidence="1" key="1">
    <citation type="submission" date="2021-06" db="EMBL/GenBank/DDBJ databases">
        <authorList>
            <person name="Kallberg Y."/>
            <person name="Tangrot J."/>
            <person name="Rosling A."/>
        </authorList>
    </citation>
    <scope>NUCLEOTIDE SEQUENCE</scope>
    <source>
        <strain evidence="1">28 12/20/2015</strain>
    </source>
</reference>
<proteinExistence type="predicted"/>
<name>A0ACA9PZ14_9GLOM</name>
<sequence length="277" mass="32151">MTFDPNSDRSSRGGKLFKMPKCLYCKKVFINRQALGNHVKKHLDDSDEDLSLPNKAIHTNLVEITNRVLNNQNKLERQNLSVKKDMNYKQHCFKYNLDNGLGEINSNVNSFIENQNPSVSSFNCINDIQNYESQDIEFFDYNDFQSNTSDGSIEEQVIELFDQSDSQSNDHSDSQSNDHSDSQSNTSDVQSDLSDITDVDFNEYAEYDDLYSEKSKGPEDIYQEFLSEEYAEFMHLITQFHYSNRDDHLLPSISQNGRVFIEDLNLSNFGWRKETIF</sequence>
<accession>A0ACA9PZ14</accession>
<comment type="caution">
    <text evidence="1">The sequence shown here is derived from an EMBL/GenBank/DDBJ whole genome shotgun (WGS) entry which is preliminary data.</text>
</comment>
<protein>
    <submittedName>
        <fullName evidence="1">16334_t:CDS:1</fullName>
    </submittedName>
</protein>
<evidence type="ECO:0000313" key="2">
    <source>
        <dbReference type="Proteomes" id="UP000789366"/>
    </source>
</evidence>
<feature type="non-terminal residue" evidence="1">
    <location>
        <position position="277"/>
    </location>
</feature>
<dbReference type="Proteomes" id="UP000789366">
    <property type="component" value="Unassembled WGS sequence"/>
</dbReference>
<gene>
    <name evidence="1" type="ORF">SPELUC_LOCUS13031</name>
</gene>
<keyword evidence="2" id="KW-1185">Reference proteome</keyword>
<dbReference type="EMBL" id="CAJVPW010032935">
    <property type="protein sequence ID" value="CAG8729885.1"/>
    <property type="molecule type" value="Genomic_DNA"/>
</dbReference>
<organism evidence="1 2">
    <name type="scientific">Cetraspora pellucida</name>
    <dbReference type="NCBI Taxonomy" id="1433469"/>
    <lineage>
        <taxon>Eukaryota</taxon>
        <taxon>Fungi</taxon>
        <taxon>Fungi incertae sedis</taxon>
        <taxon>Mucoromycota</taxon>
        <taxon>Glomeromycotina</taxon>
        <taxon>Glomeromycetes</taxon>
        <taxon>Diversisporales</taxon>
        <taxon>Gigasporaceae</taxon>
        <taxon>Cetraspora</taxon>
    </lineage>
</organism>